<keyword evidence="2" id="KW-0378">Hydrolase</keyword>
<protein>
    <submittedName>
        <fullName evidence="4">Low molecular weight phosphotyrosine protein phosphatase</fullName>
    </submittedName>
</protein>
<organism evidence="4 5">
    <name type="scientific">Carboxylicivirga linearis</name>
    <dbReference type="NCBI Taxonomy" id="1628157"/>
    <lineage>
        <taxon>Bacteria</taxon>
        <taxon>Pseudomonadati</taxon>
        <taxon>Bacteroidota</taxon>
        <taxon>Bacteroidia</taxon>
        <taxon>Marinilabiliales</taxon>
        <taxon>Marinilabiliaceae</taxon>
        <taxon>Carboxylicivirga</taxon>
    </lineage>
</organism>
<dbReference type="Gene3D" id="3.40.50.2300">
    <property type="match status" value="1"/>
</dbReference>
<dbReference type="CDD" id="cd16343">
    <property type="entry name" value="LMWPTP"/>
    <property type="match status" value="1"/>
</dbReference>
<keyword evidence="5" id="KW-1185">Reference proteome</keyword>
<proteinExistence type="inferred from homology"/>
<dbReference type="EMBL" id="JAGUCO010000020">
    <property type="protein sequence ID" value="MBS2100223.1"/>
    <property type="molecule type" value="Genomic_DNA"/>
</dbReference>
<dbReference type="PRINTS" id="PR00719">
    <property type="entry name" value="LMWPTPASE"/>
</dbReference>
<accession>A0ABS5JZ99</accession>
<dbReference type="InterPro" id="IPR017867">
    <property type="entry name" value="Tyr_phospatase_low_mol_wt"/>
</dbReference>
<dbReference type="Pfam" id="PF01451">
    <property type="entry name" value="LMWPc"/>
    <property type="match status" value="1"/>
</dbReference>
<evidence type="ECO:0000256" key="1">
    <source>
        <dbReference type="ARBA" id="ARBA00011063"/>
    </source>
</evidence>
<evidence type="ECO:0000256" key="2">
    <source>
        <dbReference type="ARBA" id="ARBA00022801"/>
    </source>
</evidence>
<comment type="similarity">
    <text evidence="1">Belongs to the low molecular weight phosphotyrosine protein phosphatase family.</text>
</comment>
<dbReference type="InterPro" id="IPR023485">
    <property type="entry name" value="Ptyr_pPase"/>
</dbReference>
<dbReference type="PANTHER" id="PTHR47439">
    <property type="entry name" value="LOW MOLECULAR WEIGHT PHOSPHOTYROSINE PROTEIN PHOSPHATASE-RELATED"/>
    <property type="match status" value="1"/>
</dbReference>
<evidence type="ECO:0000259" key="3">
    <source>
        <dbReference type="SMART" id="SM00226"/>
    </source>
</evidence>
<feature type="domain" description="Phosphotyrosine protein phosphatase I" evidence="3">
    <location>
        <begin position="4"/>
        <end position="154"/>
    </location>
</feature>
<dbReference type="InterPro" id="IPR036196">
    <property type="entry name" value="Ptyr_pPase_sf"/>
</dbReference>
<evidence type="ECO:0000313" key="5">
    <source>
        <dbReference type="Proteomes" id="UP000708576"/>
    </source>
</evidence>
<sequence>MDKTKVLFVCLGNICRSPSAEAVMKALVEKKGLDAKLEIDSAGTAGYHSGEPADQRMQRHAVNRNYNLTSISRKVNAKVDFDYFDFIVAMDDQNVEDLEMMAQNDEQRAKISKMTDYCRTYTHTSVPDPYYGGAAGFELVLDLLEDACEGLIEHIENA</sequence>
<dbReference type="PANTHER" id="PTHR47439:SF1">
    <property type="entry name" value="ACID PHOSPHATASE"/>
    <property type="match status" value="1"/>
</dbReference>
<dbReference type="SUPFAM" id="SSF52788">
    <property type="entry name" value="Phosphotyrosine protein phosphatases I"/>
    <property type="match status" value="1"/>
</dbReference>
<dbReference type="InterPro" id="IPR052995">
    <property type="entry name" value="LMW-PTP"/>
</dbReference>
<dbReference type="SMART" id="SM00226">
    <property type="entry name" value="LMWPc"/>
    <property type="match status" value="1"/>
</dbReference>
<dbReference type="Proteomes" id="UP000708576">
    <property type="component" value="Unassembled WGS sequence"/>
</dbReference>
<dbReference type="RefSeq" id="WP_212217659.1">
    <property type="nucleotide sequence ID" value="NZ_JAGUCO010000020.1"/>
</dbReference>
<gene>
    <name evidence="4" type="ORF">KEM10_18195</name>
</gene>
<evidence type="ECO:0000313" key="4">
    <source>
        <dbReference type="EMBL" id="MBS2100223.1"/>
    </source>
</evidence>
<name>A0ABS5JZ99_9BACT</name>
<comment type="caution">
    <text evidence="4">The sequence shown here is derived from an EMBL/GenBank/DDBJ whole genome shotgun (WGS) entry which is preliminary data.</text>
</comment>
<reference evidence="4 5" key="1">
    <citation type="journal article" date="2015" name="Int. J. Syst. Evol. Microbiol.">
        <title>Carboxylicivirga linearis sp. nov., isolated from a sea cucumber culture pond.</title>
        <authorList>
            <person name="Wang F.Q."/>
            <person name="Zhou Y.X."/>
            <person name="Lin X.Z."/>
            <person name="Chen G.J."/>
            <person name="Du Z.J."/>
        </authorList>
    </citation>
    <scope>NUCLEOTIDE SEQUENCE [LARGE SCALE GENOMIC DNA]</scope>
    <source>
        <strain evidence="4 5">FB218</strain>
    </source>
</reference>